<accession>A0ABY5C0H4</accession>
<reference evidence="8" key="1">
    <citation type="submission" date="2022-05" db="EMBL/GenBank/DDBJ databases">
        <authorList>
            <person name="Oliphant S.A."/>
            <person name="Watson-Haigh N.S."/>
            <person name="Sumby K.M."/>
            <person name="Gardner J.M."/>
            <person name="Jiranek V."/>
        </authorList>
    </citation>
    <scope>NUCLEOTIDE SEQUENCE</scope>
    <source>
        <strain evidence="8">KI3_B9</strain>
    </source>
</reference>
<evidence type="ECO:0000256" key="1">
    <source>
        <dbReference type="ARBA" id="ARBA00004651"/>
    </source>
</evidence>
<dbReference type="Proteomes" id="UP001056093">
    <property type="component" value="Chromosome"/>
</dbReference>
<keyword evidence="2" id="KW-1003">Cell membrane</keyword>
<gene>
    <name evidence="8" type="ORF">M3M36_06090</name>
</gene>
<evidence type="ECO:0000259" key="7">
    <source>
        <dbReference type="Pfam" id="PF03772"/>
    </source>
</evidence>
<evidence type="ECO:0000256" key="3">
    <source>
        <dbReference type="ARBA" id="ARBA00022692"/>
    </source>
</evidence>
<dbReference type="RefSeq" id="WP_252773690.1">
    <property type="nucleotide sequence ID" value="NZ_CP097122.1"/>
</dbReference>
<keyword evidence="9" id="KW-1185">Reference proteome</keyword>
<sequence length="190" mass="21414">MQEVDLRLNPTASWFDRLNAQFHYWHAILSDRAKALPNPVSNYALSHLLGSKDQTLYDDNPKIQELGLIHLFSLSGFHVAFLMAVIRWLGRLAGLYQEITLAMMVLCLISFYWLTACPPIFIRAVITGGISRINTLSLSHQDQDHLGDSRVILTMFQVDQVLLPAGMTEQPAFLKKGSALFGMNQGYFSD</sequence>
<evidence type="ECO:0000313" key="8">
    <source>
        <dbReference type="EMBL" id="USS91877.1"/>
    </source>
</evidence>
<dbReference type="EMBL" id="CP097122">
    <property type="protein sequence ID" value="USS91877.1"/>
    <property type="molecule type" value="Genomic_DNA"/>
</dbReference>
<evidence type="ECO:0000256" key="2">
    <source>
        <dbReference type="ARBA" id="ARBA00022475"/>
    </source>
</evidence>
<dbReference type="InterPro" id="IPR052159">
    <property type="entry name" value="Competence_DNA_uptake"/>
</dbReference>
<proteinExistence type="predicted"/>
<keyword evidence="5 6" id="KW-0472">Membrane</keyword>
<evidence type="ECO:0000256" key="6">
    <source>
        <dbReference type="SAM" id="Phobius"/>
    </source>
</evidence>
<evidence type="ECO:0000256" key="4">
    <source>
        <dbReference type="ARBA" id="ARBA00022989"/>
    </source>
</evidence>
<dbReference type="Pfam" id="PF03772">
    <property type="entry name" value="Competence"/>
    <property type="match status" value="1"/>
</dbReference>
<dbReference type="InterPro" id="IPR004477">
    <property type="entry name" value="ComEC_N"/>
</dbReference>
<comment type="subcellular location">
    <subcellularLocation>
        <location evidence="1">Cell membrane</location>
        <topology evidence="1">Multi-pass membrane protein</topology>
    </subcellularLocation>
</comment>
<evidence type="ECO:0000256" key="5">
    <source>
        <dbReference type="ARBA" id="ARBA00023136"/>
    </source>
</evidence>
<feature type="transmembrane region" description="Helical" evidence="6">
    <location>
        <begin position="68"/>
        <end position="89"/>
    </location>
</feature>
<organism evidence="8 9">
    <name type="scientific">Fructobacillus americanaquae</name>
    <dbReference type="NCBI Taxonomy" id="2940302"/>
    <lineage>
        <taxon>Bacteria</taxon>
        <taxon>Bacillati</taxon>
        <taxon>Bacillota</taxon>
        <taxon>Bacilli</taxon>
        <taxon>Lactobacillales</taxon>
        <taxon>Lactobacillaceae</taxon>
        <taxon>Fructobacillus</taxon>
    </lineage>
</organism>
<name>A0ABY5C0H4_9LACO</name>
<keyword evidence="3 6" id="KW-0812">Transmembrane</keyword>
<evidence type="ECO:0000313" key="9">
    <source>
        <dbReference type="Proteomes" id="UP001056093"/>
    </source>
</evidence>
<feature type="transmembrane region" description="Helical" evidence="6">
    <location>
        <begin position="95"/>
        <end position="114"/>
    </location>
</feature>
<dbReference type="PANTHER" id="PTHR30619:SF7">
    <property type="entry name" value="BETA-LACTAMASE DOMAIN PROTEIN"/>
    <property type="match status" value="1"/>
</dbReference>
<keyword evidence="4 6" id="KW-1133">Transmembrane helix</keyword>
<dbReference type="PANTHER" id="PTHR30619">
    <property type="entry name" value="DNA INTERNALIZATION/COMPETENCE PROTEIN COMEC/REC2"/>
    <property type="match status" value="1"/>
</dbReference>
<feature type="domain" description="ComEC/Rec2-related protein" evidence="7">
    <location>
        <begin position="49"/>
        <end position="130"/>
    </location>
</feature>
<protein>
    <submittedName>
        <fullName evidence="8">ComEC/Rec2 family competence protein</fullName>
    </submittedName>
</protein>